<keyword evidence="2" id="KW-1133">Transmembrane helix</keyword>
<dbReference type="GO" id="GO:0016020">
    <property type="term" value="C:membrane"/>
    <property type="evidence" value="ECO:0007669"/>
    <property type="project" value="TreeGrafter"/>
</dbReference>
<keyword evidence="1" id="KW-0378">Hydrolase</keyword>
<dbReference type="PANTHER" id="PTHR43798">
    <property type="entry name" value="MONOACYLGLYCEROL LIPASE"/>
    <property type="match status" value="1"/>
</dbReference>
<protein>
    <submittedName>
        <fullName evidence="4">Haloalkane dehalogenase</fullName>
    </submittedName>
</protein>
<dbReference type="SUPFAM" id="SSF53474">
    <property type="entry name" value="alpha/beta-Hydrolases"/>
    <property type="match status" value="1"/>
</dbReference>
<organism evidence="4">
    <name type="scientific">Clostridium symbiosum</name>
    <name type="common">Bacteroides symbiosus</name>
    <dbReference type="NCBI Taxonomy" id="1512"/>
    <lineage>
        <taxon>Bacteria</taxon>
        <taxon>Bacillati</taxon>
        <taxon>Bacillota</taxon>
        <taxon>Clostridia</taxon>
        <taxon>Lachnospirales</taxon>
        <taxon>Lachnospiraceae</taxon>
        <taxon>Otoolea</taxon>
    </lineage>
</organism>
<dbReference type="EMBL" id="CACRUA010000052">
    <property type="protein sequence ID" value="VYU75045.1"/>
    <property type="molecule type" value="Genomic_DNA"/>
</dbReference>
<dbReference type="InterPro" id="IPR029058">
    <property type="entry name" value="AB_hydrolase_fold"/>
</dbReference>
<evidence type="ECO:0000256" key="1">
    <source>
        <dbReference type="ARBA" id="ARBA00022801"/>
    </source>
</evidence>
<sequence length="318" mass="35865">MNKVKKIMKFIIILVVSLNVVLIVLYINHRIQLNKEEDLKTPLGKLVEVDGHNMSVYVEGNGEKTIVFMSGGGTCSPILDFKSLYSLLSDDYKIVVVERFGYGFSDVVDKERSVDSILEDTRAALEKVGVKKPYILCPHSMSGIEALYWAQQYPEEIEAIIGLDMAVPEAYEDYKINMSMLKISQLAASSGIIRILPGVSESDAIKYGTLSDTEKEIYRAIFYEKTATTTMLNEVKRVKENAQIVQNNGVPQVPMLLFVSNGSGTGWNKDEWRGYQNEYLANVEIGKIINLDCSHYIHDYEYDTISEEIRVFLTGILN</sequence>
<feature type="transmembrane region" description="Helical" evidence="2">
    <location>
        <begin position="7"/>
        <end position="27"/>
    </location>
</feature>
<dbReference type="PANTHER" id="PTHR43798:SF31">
    <property type="entry name" value="AB HYDROLASE SUPERFAMILY PROTEIN YCLE"/>
    <property type="match status" value="1"/>
</dbReference>
<feature type="domain" description="AB hydrolase-1" evidence="3">
    <location>
        <begin position="65"/>
        <end position="167"/>
    </location>
</feature>
<name>A0A6N3HE10_CLOSY</name>
<evidence type="ECO:0000259" key="3">
    <source>
        <dbReference type="Pfam" id="PF00561"/>
    </source>
</evidence>
<keyword evidence="2" id="KW-0812">Transmembrane</keyword>
<reference evidence="4" key="1">
    <citation type="submission" date="2019-11" db="EMBL/GenBank/DDBJ databases">
        <authorList>
            <person name="Feng L."/>
        </authorList>
    </citation>
    <scope>NUCLEOTIDE SEQUENCE</scope>
    <source>
        <strain evidence="4">CsymbiosumLFYP84</strain>
    </source>
</reference>
<dbReference type="RefSeq" id="WP_156684884.1">
    <property type="nucleotide sequence ID" value="NZ_CACRUA010000052.1"/>
</dbReference>
<dbReference type="InterPro" id="IPR050266">
    <property type="entry name" value="AB_hydrolase_sf"/>
</dbReference>
<evidence type="ECO:0000256" key="2">
    <source>
        <dbReference type="SAM" id="Phobius"/>
    </source>
</evidence>
<gene>
    <name evidence="4" type="ORF">CSLFYP84_03760</name>
</gene>
<dbReference type="InterPro" id="IPR000073">
    <property type="entry name" value="AB_hydrolase_1"/>
</dbReference>
<evidence type="ECO:0000313" key="4">
    <source>
        <dbReference type="EMBL" id="VYU75045.1"/>
    </source>
</evidence>
<dbReference type="AlphaFoldDB" id="A0A6N3HE10"/>
<dbReference type="Pfam" id="PF00561">
    <property type="entry name" value="Abhydrolase_1"/>
    <property type="match status" value="1"/>
</dbReference>
<dbReference type="Gene3D" id="3.40.50.1820">
    <property type="entry name" value="alpha/beta hydrolase"/>
    <property type="match status" value="1"/>
</dbReference>
<proteinExistence type="predicted"/>
<accession>A0A6N3HE10</accession>
<keyword evidence="2" id="KW-0472">Membrane</keyword>
<dbReference type="GO" id="GO:0016787">
    <property type="term" value="F:hydrolase activity"/>
    <property type="evidence" value="ECO:0007669"/>
    <property type="project" value="UniProtKB-KW"/>
</dbReference>